<keyword evidence="2" id="KW-1185">Reference proteome</keyword>
<evidence type="ECO:0000313" key="2">
    <source>
        <dbReference type="Proteomes" id="UP000800038"/>
    </source>
</evidence>
<dbReference type="AlphaFoldDB" id="A0A6A5SK07"/>
<accession>A0A6A5SK07</accession>
<evidence type="ECO:0000313" key="1">
    <source>
        <dbReference type="EMBL" id="KAF1940483.1"/>
    </source>
</evidence>
<gene>
    <name evidence="1" type="ORF">EJ02DRAFT_456001</name>
</gene>
<reference evidence="1" key="1">
    <citation type="journal article" date="2020" name="Stud. Mycol.">
        <title>101 Dothideomycetes genomes: a test case for predicting lifestyles and emergence of pathogens.</title>
        <authorList>
            <person name="Haridas S."/>
            <person name="Albert R."/>
            <person name="Binder M."/>
            <person name="Bloem J."/>
            <person name="Labutti K."/>
            <person name="Salamov A."/>
            <person name="Andreopoulos B."/>
            <person name="Baker S."/>
            <person name="Barry K."/>
            <person name="Bills G."/>
            <person name="Bluhm B."/>
            <person name="Cannon C."/>
            <person name="Castanera R."/>
            <person name="Culley D."/>
            <person name="Daum C."/>
            <person name="Ezra D."/>
            <person name="Gonzalez J."/>
            <person name="Henrissat B."/>
            <person name="Kuo A."/>
            <person name="Liang C."/>
            <person name="Lipzen A."/>
            <person name="Lutzoni F."/>
            <person name="Magnuson J."/>
            <person name="Mondo S."/>
            <person name="Nolan M."/>
            <person name="Ohm R."/>
            <person name="Pangilinan J."/>
            <person name="Park H.-J."/>
            <person name="Ramirez L."/>
            <person name="Alfaro M."/>
            <person name="Sun H."/>
            <person name="Tritt A."/>
            <person name="Yoshinaga Y."/>
            <person name="Zwiers L.-H."/>
            <person name="Turgeon B."/>
            <person name="Goodwin S."/>
            <person name="Spatafora J."/>
            <person name="Crous P."/>
            <person name="Grigoriev I."/>
        </authorList>
    </citation>
    <scope>NUCLEOTIDE SEQUENCE</scope>
    <source>
        <strain evidence="1">CBS 161.51</strain>
    </source>
</reference>
<sequence length="60" mass="7268">MLWAVRTIQFNTYHKLLQQQLSNRPAPTSIWPWLKSKERKLVQDPVLTKFGNFVEFFNFE</sequence>
<protein>
    <submittedName>
        <fullName evidence="1">Uncharacterized protein</fullName>
    </submittedName>
</protein>
<name>A0A6A5SK07_9PLEO</name>
<dbReference type="Proteomes" id="UP000800038">
    <property type="component" value="Unassembled WGS sequence"/>
</dbReference>
<dbReference type="EMBL" id="ML976062">
    <property type="protein sequence ID" value="KAF1940483.1"/>
    <property type="molecule type" value="Genomic_DNA"/>
</dbReference>
<proteinExistence type="predicted"/>
<organism evidence="1 2">
    <name type="scientific">Clathrospora elynae</name>
    <dbReference type="NCBI Taxonomy" id="706981"/>
    <lineage>
        <taxon>Eukaryota</taxon>
        <taxon>Fungi</taxon>
        <taxon>Dikarya</taxon>
        <taxon>Ascomycota</taxon>
        <taxon>Pezizomycotina</taxon>
        <taxon>Dothideomycetes</taxon>
        <taxon>Pleosporomycetidae</taxon>
        <taxon>Pleosporales</taxon>
        <taxon>Diademaceae</taxon>
        <taxon>Clathrospora</taxon>
    </lineage>
</organism>